<dbReference type="EMBL" id="JBHRYH010000046">
    <property type="protein sequence ID" value="MFC3627685.1"/>
    <property type="molecule type" value="Genomic_DNA"/>
</dbReference>
<comment type="caution">
    <text evidence="2">The sequence shown here is derived from an EMBL/GenBank/DDBJ whole genome shotgun (WGS) entry which is preliminary data.</text>
</comment>
<keyword evidence="3" id="KW-1185">Reference proteome</keyword>
<reference evidence="3" key="1">
    <citation type="journal article" date="2019" name="Int. J. Syst. Evol. Microbiol.">
        <title>The Global Catalogue of Microorganisms (GCM) 10K type strain sequencing project: providing services to taxonomists for standard genome sequencing and annotation.</title>
        <authorList>
            <consortium name="The Broad Institute Genomics Platform"/>
            <consortium name="The Broad Institute Genome Sequencing Center for Infectious Disease"/>
            <person name="Wu L."/>
            <person name="Ma J."/>
        </authorList>
    </citation>
    <scope>NUCLEOTIDE SEQUENCE [LARGE SCALE GENOMIC DNA]</scope>
    <source>
        <strain evidence="3">KCTC 42195</strain>
    </source>
</reference>
<dbReference type="PANTHER" id="PTHR34846">
    <property type="entry name" value="4-CARBOXYMUCONOLACTONE DECARBOXYLASE FAMILY PROTEIN (AFU_ORTHOLOGUE AFUA_6G11590)"/>
    <property type="match status" value="1"/>
</dbReference>
<dbReference type="Pfam" id="PF02627">
    <property type="entry name" value="CMD"/>
    <property type="match status" value="1"/>
</dbReference>
<dbReference type="NCBIfam" id="TIGR00778">
    <property type="entry name" value="ahpD_dom"/>
    <property type="match status" value="1"/>
</dbReference>
<feature type="domain" description="Carboxymuconolactone decarboxylase-like" evidence="1">
    <location>
        <begin position="12"/>
        <end position="94"/>
    </location>
</feature>
<dbReference type="InterPro" id="IPR029032">
    <property type="entry name" value="AhpD-like"/>
</dbReference>
<name>A0ABV7TY97_9NEIS</name>
<evidence type="ECO:0000313" key="2">
    <source>
        <dbReference type="EMBL" id="MFC3627685.1"/>
    </source>
</evidence>
<sequence>MQTRLPFFQANPAAMRALKSLDGQLAASTLEPALQELVRLRASQLNGCAYCMDVHTADARRAGIDDRRLALLPAWREAALFSPRERAALLWTEDLTLVADNHVPDASWQQVREQFQDAELVDLTLLITTINAWNRFAIAFRKLPAG</sequence>
<dbReference type="Proteomes" id="UP001595636">
    <property type="component" value="Unassembled WGS sequence"/>
</dbReference>
<proteinExistence type="predicted"/>
<protein>
    <submittedName>
        <fullName evidence="2">Carboxymuconolactone decarboxylase family protein</fullName>
    </submittedName>
</protein>
<dbReference type="RefSeq" id="WP_390281579.1">
    <property type="nucleotide sequence ID" value="NZ_JBHRYH010000046.1"/>
</dbReference>
<dbReference type="PANTHER" id="PTHR34846:SF10">
    <property type="entry name" value="CYTOPLASMIC PROTEIN"/>
    <property type="match status" value="1"/>
</dbReference>
<dbReference type="Gene3D" id="1.20.1290.10">
    <property type="entry name" value="AhpD-like"/>
    <property type="match status" value="1"/>
</dbReference>
<dbReference type="InterPro" id="IPR003779">
    <property type="entry name" value="CMD-like"/>
</dbReference>
<evidence type="ECO:0000313" key="3">
    <source>
        <dbReference type="Proteomes" id="UP001595636"/>
    </source>
</evidence>
<organism evidence="2 3">
    <name type="scientific">Vogesella amnigena</name>
    <dbReference type="NCBI Taxonomy" id="1507449"/>
    <lineage>
        <taxon>Bacteria</taxon>
        <taxon>Pseudomonadati</taxon>
        <taxon>Pseudomonadota</taxon>
        <taxon>Betaproteobacteria</taxon>
        <taxon>Neisseriales</taxon>
        <taxon>Chromobacteriaceae</taxon>
        <taxon>Vogesella</taxon>
    </lineage>
</organism>
<dbReference type="SUPFAM" id="SSF69118">
    <property type="entry name" value="AhpD-like"/>
    <property type="match status" value="1"/>
</dbReference>
<gene>
    <name evidence="2" type="ORF">ACFOKJ_16310</name>
</gene>
<dbReference type="InterPro" id="IPR004675">
    <property type="entry name" value="AhpD_core"/>
</dbReference>
<evidence type="ECO:0000259" key="1">
    <source>
        <dbReference type="Pfam" id="PF02627"/>
    </source>
</evidence>
<accession>A0ABV7TY97</accession>